<name>A1BHG8_CHLPD</name>
<dbReference type="PANTHER" id="PTHR33495">
    <property type="entry name" value="ANTI-SIGMA FACTOR ANTAGONIST TM_1081-RELATED-RELATED"/>
    <property type="match status" value="1"/>
</dbReference>
<protein>
    <submittedName>
        <fullName evidence="2">Anti-sigma-factor antagonist</fullName>
    </submittedName>
</protein>
<dbReference type="eggNOG" id="COG1366">
    <property type="taxonomic scope" value="Bacteria"/>
</dbReference>
<dbReference type="Proteomes" id="UP000008701">
    <property type="component" value="Chromosome"/>
</dbReference>
<dbReference type="GO" id="GO:0043856">
    <property type="term" value="F:anti-sigma factor antagonist activity"/>
    <property type="evidence" value="ECO:0007669"/>
    <property type="project" value="TreeGrafter"/>
</dbReference>
<dbReference type="InterPro" id="IPR002645">
    <property type="entry name" value="STAS_dom"/>
</dbReference>
<sequence length="117" mass="12430">MKFRVETLSGKNIGIAELSGRLDAENSGALQTSFALWQKQAVFFVFDCINLEFVDSSGLGAIVACLRKALEHNGDVRLAALGPKVSMVFDLTKAKKLFSIFPDTSGAIQSFGTGGAA</sequence>
<keyword evidence="3" id="KW-1185">Reference proteome</keyword>
<dbReference type="Pfam" id="PF01740">
    <property type="entry name" value="STAS"/>
    <property type="match status" value="1"/>
</dbReference>
<dbReference type="STRING" id="290317.Cpha266_1829"/>
<dbReference type="EMBL" id="CP000492">
    <property type="protein sequence ID" value="ABL65845.1"/>
    <property type="molecule type" value="Genomic_DNA"/>
</dbReference>
<dbReference type="HOGENOM" id="CLU_115403_6_2_10"/>
<dbReference type="KEGG" id="cph:Cpha266_1829"/>
<dbReference type="InterPro" id="IPR036513">
    <property type="entry name" value="STAS_dom_sf"/>
</dbReference>
<dbReference type="Gene3D" id="3.30.750.24">
    <property type="entry name" value="STAS domain"/>
    <property type="match status" value="1"/>
</dbReference>
<proteinExistence type="predicted"/>
<dbReference type="AlphaFoldDB" id="A1BHG8"/>
<reference evidence="2 3" key="1">
    <citation type="submission" date="2006-12" db="EMBL/GenBank/DDBJ databases">
        <title>Complete sequence of Chlorobium phaeobacteroides DSM 266.</title>
        <authorList>
            <consortium name="US DOE Joint Genome Institute"/>
            <person name="Copeland A."/>
            <person name="Lucas S."/>
            <person name="Lapidus A."/>
            <person name="Barry K."/>
            <person name="Detter J.C."/>
            <person name="Glavina del Rio T."/>
            <person name="Hammon N."/>
            <person name="Israni S."/>
            <person name="Pitluck S."/>
            <person name="Goltsman E."/>
            <person name="Schmutz J."/>
            <person name="Larimer F."/>
            <person name="Land M."/>
            <person name="Hauser L."/>
            <person name="Mikhailova N."/>
            <person name="Li T."/>
            <person name="Overmann J."/>
            <person name="Bryant D.A."/>
            <person name="Richardson P."/>
        </authorList>
    </citation>
    <scope>NUCLEOTIDE SEQUENCE [LARGE SCALE GENOMIC DNA]</scope>
    <source>
        <strain evidence="2 3">DSM 266</strain>
    </source>
</reference>
<evidence type="ECO:0000313" key="2">
    <source>
        <dbReference type="EMBL" id="ABL65845.1"/>
    </source>
</evidence>
<gene>
    <name evidence="2" type="ordered locus">Cpha266_1829</name>
</gene>
<evidence type="ECO:0000313" key="3">
    <source>
        <dbReference type="Proteomes" id="UP000008701"/>
    </source>
</evidence>
<dbReference type="RefSeq" id="WP_011745652.1">
    <property type="nucleotide sequence ID" value="NC_008639.1"/>
</dbReference>
<accession>A1BHG8</accession>
<dbReference type="CDD" id="cd07043">
    <property type="entry name" value="STAS_anti-anti-sigma_factors"/>
    <property type="match status" value="1"/>
</dbReference>
<evidence type="ECO:0000259" key="1">
    <source>
        <dbReference type="PROSITE" id="PS50801"/>
    </source>
</evidence>
<dbReference type="PANTHER" id="PTHR33495:SF2">
    <property type="entry name" value="ANTI-SIGMA FACTOR ANTAGONIST TM_1081-RELATED"/>
    <property type="match status" value="1"/>
</dbReference>
<feature type="domain" description="STAS" evidence="1">
    <location>
        <begin position="3"/>
        <end position="111"/>
    </location>
</feature>
<dbReference type="OrthoDB" id="1493620at2"/>
<dbReference type="SUPFAM" id="SSF52091">
    <property type="entry name" value="SpoIIaa-like"/>
    <property type="match status" value="1"/>
</dbReference>
<dbReference type="PROSITE" id="PS50801">
    <property type="entry name" value="STAS"/>
    <property type="match status" value="1"/>
</dbReference>
<organism evidence="2 3">
    <name type="scientific">Chlorobium phaeobacteroides (strain DSM 266 / SMG 266 / 2430)</name>
    <dbReference type="NCBI Taxonomy" id="290317"/>
    <lineage>
        <taxon>Bacteria</taxon>
        <taxon>Pseudomonadati</taxon>
        <taxon>Chlorobiota</taxon>
        <taxon>Chlorobiia</taxon>
        <taxon>Chlorobiales</taxon>
        <taxon>Chlorobiaceae</taxon>
        <taxon>Chlorobium/Pelodictyon group</taxon>
        <taxon>Chlorobium</taxon>
    </lineage>
</organism>